<accession>A0A0W1R449</accession>
<feature type="binding site" evidence="7">
    <location>
        <position position="320"/>
    </location>
    <ligand>
        <name>[4Fe-4S] cluster</name>
        <dbReference type="ChEBI" id="CHEBI:49883"/>
    </ligand>
</feature>
<dbReference type="CDD" id="cd06560">
    <property type="entry name" value="PriL"/>
    <property type="match status" value="1"/>
</dbReference>
<dbReference type="InterPro" id="IPR023642">
    <property type="entry name" value="DNA_primase_lsu_PriL"/>
</dbReference>
<keyword evidence="10" id="KW-1185">Reference proteome</keyword>
<dbReference type="GO" id="GO:0051539">
    <property type="term" value="F:4 iron, 4 sulfur cluster binding"/>
    <property type="evidence" value="ECO:0007669"/>
    <property type="project" value="UniProtKB-UniRule"/>
</dbReference>
<evidence type="ECO:0000259" key="8">
    <source>
        <dbReference type="Pfam" id="PF04104"/>
    </source>
</evidence>
<dbReference type="PANTHER" id="PTHR10537">
    <property type="entry name" value="DNA PRIMASE LARGE SUBUNIT"/>
    <property type="match status" value="1"/>
</dbReference>
<keyword evidence="4 7" id="KW-0479">Metal-binding</keyword>
<dbReference type="InterPro" id="IPR058560">
    <property type="entry name" value="DNA_primase_C"/>
</dbReference>
<dbReference type="EMBL" id="LOPU01000034">
    <property type="protein sequence ID" value="KTG08164.1"/>
    <property type="molecule type" value="Genomic_DNA"/>
</dbReference>
<dbReference type="STRING" id="1514971.AUR64_00900"/>
<feature type="binding site" evidence="7">
    <location>
        <position position="250"/>
    </location>
    <ligand>
        <name>[4Fe-4S] cluster</name>
        <dbReference type="ChEBI" id="CHEBI:49883"/>
    </ligand>
</feature>
<keyword evidence="6 7" id="KW-0411">Iron-sulfur</keyword>
<evidence type="ECO:0000256" key="1">
    <source>
        <dbReference type="ARBA" id="ARBA00022485"/>
    </source>
</evidence>
<dbReference type="SUPFAM" id="SSF140914">
    <property type="entry name" value="PriB N-terminal domain-like"/>
    <property type="match status" value="1"/>
</dbReference>
<evidence type="ECO:0000256" key="3">
    <source>
        <dbReference type="ARBA" id="ARBA00022705"/>
    </source>
</evidence>
<dbReference type="GO" id="GO:1990077">
    <property type="term" value="C:primosome complex"/>
    <property type="evidence" value="ECO:0007669"/>
    <property type="project" value="UniProtKB-KW"/>
</dbReference>
<comment type="subunit">
    <text evidence="7">Heterodimer of a small subunit (PriS) and a large subunit (PriL).</text>
</comment>
<keyword evidence="3 7" id="KW-0235">DNA replication</keyword>
<dbReference type="HAMAP" id="MF_00701">
    <property type="entry name" value="DNA_primase_lrg_arc"/>
    <property type="match status" value="1"/>
</dbReference>
<dbReference type="Proteomes" id="UP000054387">
    <property type="component" value="Unassembled WGS sequence"/>
</dbReference>
<comment type="similarity">
    <text evidence="7">Belongs to the eukaryotic-type primase large subunit family.</text>
</comment>
<dbReference type="GO" id="GO:0006269">
    <property type="term" value="P:DNA replication, synthesis of primer"/>
    <property type="evidence" value="ECO:0007669"/>
    <property type="project" value="UniProtKB-UniRule"/>
</dbReference>
<dbReference type="GO" id="GO:0006270">
    <property type="term" value="P:DNA replication initiation"/>
    <property type="evidence" value="ECO:0007669"/>
    <property type="project" value="TreeGrafter"/>
</dbReference>
<reference evidence="9 10" key="1">
    <citation type="submission" date="2015-12" db="EMBL/GenBank/DDBJ databases">
        <title>Haloprofundus marisrubri gen. nov., sp. nov., an extremely halophilic archaeon isolated from the Discovery deep brine-seawater interface in the Red Sea.</title>
        <authorList>
            <person name="Zhang G."/>
            <person name="Stingl U."/>
            <person name="Rashid M."/>
        </authorList>
    </citation>
    <scope>NUCLEOTIDE SEQUENCE [LARGE SCALE GENOMIC DNA]</scope>
    <source>
        <strain evidence="9 10">SB9</strain>
    </source>
</reference>
<evidence type="ECO:0000256" key="7">
    <source>
        <dbReference type="HAMAP-Rule" id="MF_00701"/>
    </source>
</evidence>
<evidence type="ECO:0000313" key="9">
    <source>
        <dbReference type="EMBL" id="KTG08164.1"/>
    </source>
</evidence>
<evidence type="ECO:0000256" key="6">
    <source>
        <dbReference type="ARBA" id="ARBA00023014"/>
    </source>
</evidence>
<evidence type="ECO:0000256" key="5">
    <source>
        <dbReference type="ARBA" id="ARBA00023004"/>
    </source>
</evidence>
<dbReference type="GO" id="GO:0046872">
    <property type="term" value="F:metal ion binding"/>
    <property type="evidence" value="ECO:0007669"/>
    <property type="project" value="UniProtKB-KW"/>
</dbReference>
<keyword evidence="2 7" id="KW-0639">Primosome</keyword>
<dbReference type="Pfam" id="PF04104">
    <property type="entry name" value="DNA_primase_lrg"/>
    <property type="match status" value="1"/>
</dbReference>
<comment type="caution">
    <text evidence="9">The sequence shown here is derived from an EMBL/GenBank/DDBJ whole genome shotgun (WGS) entry which is preliminary data.</text>
</comment>
<evidence type="ECO:0000256" key="2">
    <source>
        <dbReference type="ARBA" id="ARBA00022515"/>
    </source>
</evidence>
<dbReference type="AlphaFoldDB" id="A0A0W1R449"/>
<evidence type="ECO:0000313" key="10">
    <source>
        <dbReference type="Proteomes" id="UP000054387"/>
    </source>
</evidence>
<sequence>MNARHARYPFFAAAREAVGQSGVALGELVTTDDPAVSRALERVERALMAGTVESETPGEWSARDELLSYPVARILVSLIDAPAAVRKYAQAEAATAYDRFTDDFQSTDDGLKSTGTSTVELGEFLTEFELTDDVRPESDTQTAGQPRKDDPYRVSLGTYLTLVDPDWGDRWRLVNREVSEGDVRITREELYDLLREAVRRQVAEGLPFVVGDDAIAEALSAEIESLRGLLADRKPVGRIDTVVPDLFPPCMKQLLERAGRGAELDHHSRFALTAFLTGIGMDTDEIVAVYRDSALDEEEIRYQTEYLRDDSGTQYAPPSCATMAAYGDCVNTDERCETITHPLAYYARALDDEGERAGNAAD</sequence>
<evidence type="ECO:0000256" key="4">
    <source>
        <dbReference type="ARBA" id="ARBA00022723"/>
    </source>
</evidence>
<dbReference type="GO" id="GO:0003899">
    <property type="term" value="F:DNA-directed RNA polymerase activity"/>
    <property type="evidence" value="ECO:0007669"/>
    <property type="project" value="InterPro"/>
</dbReference>
<name>A0A0W1R449_9EURY</name>
<comment type="function">
    <text evidence="7">Regulatory subunit of DNA primase, an RNA polymerase that catalyzes the synthesis of short RNA molecules used as primers for DNA polymerase during DNA replication. Stabilizes and modulates the activity of the small subunit, increasing the rate of DNA synthesis, and conferring RNA synthesis capability. The DNA polymerase activity may enable DNA primase to also catalyze primer extension after primer synthesis. May also play a role in DNA repair.</text>
</comment>
<organism evidence="9 10">
    <name type="scientific">Haloprofundus marisrubri</name>
    <dbReference type="NCBI Taxonomy" id="1514971"/>
    <lineage>
        <taxon>Archaea</taxon>
        <taxon>Methanobacteriati</taxon>
        <taxon>Methanobacteriota</taxon>
        <taxon>Stenosarchaea group</taxon>
        <taxon>Halobacteria</taxon>
        <taxon>Halobacteriales</taxon>
        <taxon>Haloferacaceae</taxon>
        <taxon>Haloprofundus</taxon>
    </lineage>
</organism>
<dbReference type="Pfam" id="PF26466">
    <property type="entry name" value="DNA_primase_lrg_N"/>
    <property type="match status" value="1"/>
</dbReference>
<dbReference type="PANTHER" id="PTHR10537:SF3">
    <property type="entry name" value="DNA PRIMASE LARGE SUBUNIT"/>
    <property type="match status" value="1"/>
</dbReference>
<feature type="binding site" evidence="7">
    <location>
        <position position="336"/>
    </location>
    <ligand>
        <name>[4Fe-4S] cluster</name>
        <dbReference type="ChEBI" id="CHEBI:49883"/>
    </ligand>
</feature>
<keyword evidence="1 7" id="KW-0004">4Fe-4S</keyword>
<dbReference type="RefSeq" id="WP_058583245.1">
    <property type="nucleotide sequence ID" value="NZ_LOPU01000034.1"/>
</dbReference>
<proteinExistence type="inferred from homology"/>
<dbReference type="OrthoDB" id="46081at2157"/>
<dbReference type="InterPro" id="IPR007238">
    <property type="entry name" value="DNA_primase_lsu_euk/arc"/>
</dbReference>
<feature type="binding site" evidence="7">
    <location>
        <position position="329"/>
    </location>
    <ligand>
        <name>[4Fe-4S] cluster</name>
        <dbReference type="ChEBI" id="CHEBI:49883"/>
    </ligand>
</feature>
<keyword evidence="5 7" id="KW-0408">Iron</keyword>
<gene>
    <name evidence="7" type="primary">priL</name>
    <name evidence="9" type="ORF">AUR64_00900</name>
</gene>
<feature type="domain" description="DNA primase large subunit C-terminal" evidence="8">
    <location>
        <begin position="241"/>
        <end position="338"/>
    </location>
</feature>
<comment type="cofactor">
    <cofactor evidence="7">
        <name>[4Fe-4S] cluster</name>
        <dbReference type="ChEBI" id="CHEBI:49883"/>
    </cofactor>
    <text evidence="7">Binds 1 [4Fe-4S] cluster.</text>
</comment>
<protein>
    <recommendedName>
        <fullName evidence="7">DNA primase large subunit PriL</fullName>
    </recommendedName>
</protein>